<proteinExistence type="predicted"/>
<gene>
    <name evidence="1" type="ORF">EXE30_04245</name>
</gene>
<name>A0A4Q6XJM1_9GAMM</name>
<evidence type="ECO:0000313" key="2">
    <source>
        <dbReference type="Proteomes" id="UP000292110"/>
    </source>
</evidence>
<dbReference type="EMBL" id="SGIM01000003">
    <property type="protein sequence ID" value="RZF54440.1"/>
    <property type="molecule type" value="Genomic_DNA"/>
</dbReference>
<protein>
    <submittedName>
        <fullName evidence="1">Uncharacterized protein</fullName>
    </submittedName>
</protein>
<dbReference type="RefSeq" id="WP_130161338.1">
    <property type="nucleotide sequence ID" value="NZ_SGIM01000003.1"/>
</dbReference>
<comment type="caution">
    <text evidence="1">The sequence shown here is derived from an EMBL/GenBank/DDBJ whole genome shotgun (WGS) entry which is preliminary data.</text>
</comment>
<dbReference type="Proteomes" id="UP000292110">
    <property type="component" value="Unassembled WGS sequence"/>
</dbReference>
<organism evidence="1 2">
    <name type="scientific">Acinetobacter halotolerans</name>
    <dbReference type="NCBI Taxonomy" id="1752076"/>
    <lineage>
        <taxon>Bacteria</taxon>
        <taxon>Pseudomonadati</taxon>
        <taxon>Pseudomonadota</taxon>
        <taxon>Gammaproteobacteria</taxon>
        <taxon>Moraxellales</taxon>
        <taxon>Moraxellaceae</taxon>
        <taxon>Acinetobacter</taxon>
    </lineage>
</organism>
<evidence type="ECO:0000313" key="1">
    <source>
        <dbReference type="EMBL" id="RZF54440.1"/>
    </source>
</evidence>
<dbReference type="AlphaFoldDB" id="A0A4Q6XJM1"/>
<reference evidence="1 2" key="1">
    <citation type="submission" date="2019-02" db="EMBL/GenBank/DDBJ databases">
        <title>The draft genome of Acinetobacter halotolerans strain JCM 31009.</title>
        <authorList>
            <person name="Qin J."/>
            <person name="Feng Y."/>
            <person name="Nemec A."/>
            <person name="Zong Z."/>
        </authorList>
    </citation>
    <scope>NUCLEOTIDE SEQUENCE [LARGE SCALE GENOMIC DNA]</scope>
    <source>
        <strain evidence="1 2">JCM 31009</strain>
    </source>
</reference>
<sequence length="106" mass="12464">MKIAYLGGFKDGEVLVLPAELNDPVQLNWVIQHDDVRKAEQDLVDHSNRDFTLTMKKSLINYNLMLLKKDKETRLFYVEEGLSKVKILERLNEHWKKSQLVGFDFD</sequence>
<accession>A0A4Q6XJM1</accession>
<keyword evidence="2" id="KW-1185">Reference proteome</keyword>